<evidence type="ECO:0000259" key="8">
    <source>
        <dbReference type="Pfam" id="PF13145"/>
    </source>
</evidence>
<sequence length="612" mass="66310">MAGNGITKTLVWILMGLLIIGLGGFGATNLSGHVRSIGAVGKTDIDVTTYATALQNEIRALEAERGEAISFARAQALGVDQQVLSRLVSAAALENETDRVGISIGDENLRDQIVDIPAFQGLDGTFDREAYAFALQQAGMNEASFEDNIRSETARTLLQAAVVSGVQVPTSYMDAMLGYLSERRSLAFATLERSDLATGLPVPSEEDLKTYHQGHLPDFTTPETKKITYAWITPTMILDTVEVDETTLREAYDDRSSDFNRPERRLVERLIFSDTEAAQAAMKRIDEGVMFEMLVSERGLELADIDMGDVSAADLGPAADVVFGATAGEVVGPAETGLGPALFRVNAVLGAETTSFEEARPELRAALAADRARRVIDAQIETVDDLLAGGATLEEIADETDLVLGQIDWHPGLSEDIAAYDAFRTAAAEVTDADYPAVAKLEDDGIFAIRLDAIEEPRIQPLEDVRDAVVQGWRAQATIEALRSQVESQVTDLQAGASFDNLGLEATVVDDLTRRSYQADAPAEFIETVFGMEKGEVRVIEGAGRLFVLRLDDILPPAQEDEDLQRLREALRDQVAADLSQDLFQVLADDIRNRAGVTLDQAAMNAVHSNFN</sequence>
<comment type="subcellular location">
    <subcellularLocation>
        <location evidence="1">Cell membrane</location>
        <topology evidence="1">Single-pass type II membrane protein</topology>
    </subcellularLocation>
</comment>
<dbReference type="SUPFAM" id="SSF109998">
    <property type="entry name" value="Triger factor/SurA peptide-binding domain-like"/>
    <property type="match status" value="1"/>
</dbReference>
<keyword evidence="5" id="KW-0472">Membrane</keyword>
<keyword evidence="4" id="KW-1133">Transmembrane helix</keyword>
<dbReference type="Gene3D" id="1.10.4030.10">
    <property type="entry name" value="Porin chaperone SurA, peptide-binding domain"/>
    <property type="match status" value="1"/>
</dbReference>
<dbReference type="Pfam" id="PF13145">
    <property type="entry name" value="Rotamase_2"/>
    <property type="match status" value="1"/>
</dbReference>
<gene>
    <name evidence="9" type="ORF">SAMN04487859_10859</name>
</gene>
<dbReference type="GO" id="GO:0005886">
    <property type="term" value="C:plasma membrane"/>
    <property type="evidence" value="ECO:0007669"/>
    <property type="project" value="UniProtKB-SubCell"/>
</dbReference>
<dbReference type="InterPro" id="IPR027304">
    <property type="entry name" value="Trigger_fact/SurA_dom_sf"/>
</dbReference>
<dbReference type="AlphaFoldDB" id="A0A1I5BJQ4"/>
<proteinExistence type="inferred from homology"/>
<dbReference type="InterPro" id="IPR000297">
    <property type="entry name" value="PPIase_PpiC"/>
</dbReference>
<evidence type="ECO:0000256" key="3">
    <source>
        <dbReference type="ARBA" id="ARBA00022692"/>
    </source>
</evidence>
<feature type="domain" description="PpiC" evidence="8">
    <location>
        <begin position="243"/>
        <end position="361"/>
    </location>
</feature>
<keyword evidence="2" id="KW-1003">Cell membrane</keyword>
<keyword evidence="3" id="KW-0812">Transmembrane</keyword>
<reference evidence="10" key="1">
    <citation type="submission" date="2016-10" db="EMBL/GenBank/DDBJ databases">
        <authorList>
            <person name="Varghese N."/>
            <person name="Submissions S."/>
        </authorList>
    </citation>
    <scope>NUCLEOTIDE SEQUENCE [LARGE SCALE GENOMIC DNA]</scope>
    <source>
        <strain evidence="10">DSM 28463</strain>
    </source>
</reference>
<dbReference type="PANTHER" id="PTHR47529">
    <property type="entry name" value="PEPTIDYL-PROLYL CIS-TRANS ISOMERASE D"/>
    <property type="match status" value="1"/>
</dbReference>
<dbReference type="RefSeq" id="WP_092837050.1">
    <property type="nucleotide sequence ID" value="NZ_FOVP01000008.1"/>
</dbReference>
<keyword evidence="10" id="KW-1185">Reference proteome</keyword>
<dbReference type="OrthoDB" id="9768393at2"/>
<dbReference type="STRING" id="1005928.SAMN04487859_10859"/>
<evidence type="ECO:0000256" key="5">
    <source>
        <dbReference type="ARBA" id="ARBA00023136"/>
    </source>
</evidence>
<evidence type="ECO:0000256" key="4">
    <source>
        <dbReference type="ARBA" id="ARBA00022989"/>
    </source>
</evidence>
<dbReference type="SUPFAM" id="SSF54534">
    <property type="entry name" value="FKBP-like"/>
    <property type="match status" value="1"/>
</dbReference>
<organism evidence="9 10">
    <name type="scientific">Roseovarius lutimaris</name>
    <dbReference type="NCBI Taxonomy" id="1005928"/>
    <lineage>
        <taxon>Bacteria</taxon>
        <taxon>Pseudomonadati</taxon>
        <taxon>Pseudomonadota</taxon>
        <taxon>Alphaproteobacteria</taxon>
        <taxon>Rhodobacterales</taxon>
        <taxon>Roseobacteraceae</taxon>
        <taxon>Roseovarius</taxon>
    </lineage>
</organism>
<evidence type="ECO:0000256" key="7">
    <source>
        <dbReference type="ARBA" id="ARBA00038408"/>
    </source>
</evidence>
<name>A0A1I5BJQ4_9RHOB</name>
<keyword evidence="9" id="KW-0413">Isomerase</keyword>
<accession>A0A1I5BJQ4</accession>
<evidence type="ECO:0000256" key="2">
    <source>
        <dbReference type="ARBA" id="ARBA00022475"/>
    </source>
</evidence>
<evidence type="ECO:0000256" key="6">
    <source>
        <dbReference type="ARBA" id="ARBA00023186"/>
    </source>
</evidence>
<dbReference type="EMBL" id="FOVP01000008">
    <property type="protein sequence ID" value="SFN74974.1"/>
    <property type="molecule type" value="Genomic_DNA"/>
</dbReference>
<evidence type="ECO:0000313" key="9">
    <source>
        <dbReference type="EMBL" id="SFN74974.1"/>
    </source>
</evidence>
<dbReference type="Proteomes" id="UP000198599">
    <property type="component" value="Unassembled WGS sequence"/>
</dbReference>
<keyword evidence="6" id="KW-0143">Chaperone</keyword>
<evidence type="ECO:0000256" key="1">
    <source>
        <dbReference type="ARBA" id="ARBA00004401"/>
    </source>
</evidence>
<dbReference type="Pfam" id="PF13624">
    <property type="entry name" value="SurA_N_3"/>
    <property type="match status" value="1"/>
</dbReference>
<evidence type="ECO:0000313" key="10">
    <source>
        <dbReference type="Proteomes" id="UP000198599"/>
    </source>
</evidence>
<dbReference type="PANTHER" id="PTHR47529:SF1">
    <property type="entry name" value="PERIPLASMIC CHAPERONE PPID"/>
    <property type="match status" value="1"/>
</dbReference>
<dbReference type="InterPro" id="IPR052029">
    <property type="entry name" value="PpiD_chaperone"/>
</dbReference>
<dbReference type="GO" id="GO:0003755">
    <property type="term" value="F:peptidyl-prolyl cis-trans isomerase activity"/>
    <property type="evidence" value="ECO:0007669"/>
    <property type="project" value="InterPro"/>
</dbReference>
<comment type="similarity">
    <text evidence="7">Belongs to the PpiD chaperone family.</text>
</comment>
<protein>
    <submittedName>
        <fullName evidence="9">Peptidyl-prolyl cis-trans isomerase D</fullName>
    </submittedName>
</protein>